<dbReference type="EMBL" id="FWDO01000004">
    <property type="protein sequence ID" value="SLM17989.1"/>
    <property type="molecule type" value="Genomic_DNA"/>
</dbReference>
<name>A0A3P3XPM8_9SPIR</name>
<sequence>MFANIITSKKTKQKNWRDALT</sequence>
<protein>
    <submittedName>
        <fullName evidence="1">Uncharacterized protein</fullName>
    </submittedName>
</protein>
<evidence type="ECO:0000313" key="1">
    <source>
        <dbReference type="EMBL" id="SLM17989.1"/>
    </source>
</evidence>
<accession>A0A3P3XPM8</accession>
<dbReference type="AlphaFoldDB" id="A0A3P3XPM8"/>
<gene>
    <name evidence="1" type="ORF">SPIRO4BDMA_40561</name>
</gene>
<organism evidence="1">
    <name type="scientific">uncultured spirochete</name>
    <dbReference type="NCBI Taxonomy" id="156406"/>
    <lineage>
        <taxon>Bacteria</taxon>
        <taxon>Pseudomonadati</taxon>
        <taxon>Spirochaetota</taxon>
        <taxon>Spirochaetia</taxon>
        <taxon>Spirochaetales</taxon>
        <taxon>environmental samples</taxon>
    </lineage>
</organism>
<proteinExistence type="predicted"/>
<reference evidence="1" key="1">
    <citation type="submission" date="2017-02" db="EMBL/GenBank/DDBJ databases">
        <authorList>
            <person name="Regsiter A."/>
            <person name="William W."/>
        </authorList>
    </citation>
    <scope>NUCLEOTIDE SEQUENCE</scope>
    <source>
        <strain evidence="1">BdmA 4</strain>
    </source>
</reference>